<dbReference type="Pfam" id="PF00023">
    <property type="entry name" value="Ank"/>
    <property type="match status" value="1"/>
</dbReference>
<dbReference type="PROSITE" id="PS50297">
    <property type="entry name" value="ANK_REP_REGION"/>
    <property type="match status" value="1"/>
</dbReference>
<feature type="repeat" description="ANK" evidence="1">
    <location>
        <begin position="16"/>
        <end position="48"/>
    </location>
</feature>
<reference evidence="2 3" key="1">
    <citation type="submission" date="2020-04" db="EMBL/GenBank/DDBJ databases">
        <authorList>
            <person name="Alioto T."/>
            <person name="Alioto T."/>
            <person name="Gomez Garrido J."/>
        </authorList>
    </citation>
    <scope>NUCLEOTIDE SEQUENCE [LARGE SCALE GENOMIC DNA]</scope>
</reference>
<dbReference type="AlphaFoldDB" id="A0A8S1CXU6"/>
<organism evidence="2 3">
    <name type="scientific">Cloeon dipterum</name>
    <dbReference type="NCBI Taxonomy" id="197152"/>
    <lineage>
        <taxon>Eukaryota</taxon>
        <taxon>Metazoa</taxon>
        <taxon>Ecdysozoa</taxon>
        <taxon>Arthropoda</taxon>
        <taxon>Hexapoda</taxon>
        <taxon>Insecta</taxon>
        <taxon>Pterygota</taxon>
        <taxon>Palaeoptera</taxon>
        <taxon>Ephemeroptera</taxon>
        <taxon>Pisciforma</taxon>
        <taxon>Baetidae</taxon>
        <taxon>Cloeon</taxon>
    </lineage>
</organism>
<sequence>MVHHLDAEQVNQLGPNGQTALHMAAFWADLKFCEWIVAEGVDANVLTHRGESALDFALRPESILTGVSKQWEVFELFGPRGSNAGFPDLGDLMLASQSLRAGRQVPTRHLLLFAPFQRPYGQMSGVAIETLDVRRQKGGHIGPFSAATRASCFPLSGVIGEPTGCEELVNKQMELHLQEEPLKAGIESSRLLSYSFARVYC</sequence>
<comment type="caution">
    <text evidence="2">The sequence shown here is derived from an EMBL/GenBank/DDBJ whole genome shotgun (WGS) entry which is preliminary data.</text>
</comment>
<evidence type="ECO:0000313" key="2">
    <source>
        <dbReference type="EMBL" id="CAB3372923.1"/>
    </source>
</evidence>
<gene>
    <name evidence="2" type="ORF">CLODIP_2_CD11068</name>
</gene>
<dbReference type="EMBL" id="CADEPI010000078">
    <property type="protein sequence ID" value="CAB3372923.1"/>
    <property type="molecule type" value="Genomic_DNA"/>
</dbReference>
<name>A0A8S1CXU6_9INSE</name>
<dbReference type="InterPro" id="IPR002110">
    <property type="entry name" value="Ankyrin_rpt"/>
</dbReference>
<dbReference type="Proteomes" id="UP000494165">
    <property type="component" value="Unassembled WGS sequence"/>
</dbReference>
<evidence type="ECO:0000313" key="3">
    <source>
        <dbReference type="Proteomes" id="UP000494165"/>
    </source>
</evidence>
<dbReference type="InterPro" id="IPR036770">
    <property type="entry name" value="Ankyrin_rpt-contain_sf"/>
</dbReference>
<protein>
    <submittedName>
        <fullName evidence="2">Uncharacterized protein</fullName>
    </submittedName>
</protein>
<dbReference type="SUPFAM" id="SSF48403">
    <property type="entry name" value="Ankyrin repeat"/>
    <property type="match status" value="1"/>
</dbReference>
<accession>A0A8S1CXU6</accession>
<evidence type="ECO:0000256" key="1">
    <source>
        <dbReference type="PROSITE-ProRule" id="PRU00023"/>
    </source>
</evidence>
<keyword evidence="1" id="KW-0040">ANK repeat</keyword>
<dbReference type="OrthoDB" id="10251692at2759"/>
<keyword evidence="3" id="KW-1185">Reference proteome</keyword>
<proteinExistence type="predicted"/>
<dbReference type="Gene3D" id="1.25.40.20">
    <property type="entry name" value="Ankyrin repeat-containing domain"/>
    <property type="match status" value="1"/>
</dbReference>
<dbReference type="PROSITE" id="PS50088">
    <property type="entry name" value="ANK_REPEAT"/>
    <property type="match status" value="1"/>
</dbReference>